<evidence type="ECO:0000313" key="13">
    <source>
        <dbReference type="RefSeq" id="NP_001171732.1"/>
    </source>
</evidence>
<evidence type="ECO:0000256" key="2">
    <source>
        <dbReference type="ARBA" id="ARBA00004922"/>
    </source>
</evidence>
<dbReference type="GeneID" id="100313580"/>
<evidence type="ECO:0000256" key="11">
    <source>
        <dbReference type="SAM" id="Phobius"/>
    </source>
</evidence>
<keyword evidence="12" id="KW-1185">Reference proteome</keyword>
<dbReference type="Pfam" id="PF02485">
    <property type="entry name" value="Branch"/>
    <property type="match status" value="1"/>
</dbReference>
<evidence type="ECO:0000256" key="5">
    <source>
        <dbReference type="ARBA" id="ARBA00022692"/>
    </source>
</evidence>
<evidence type="ECO:0000256" key="1">
    <source>
        <dbReference type="ARBA" id="ARBA00004606"/>
    </source>
</evidence>
<evidence type="ECO:0000256" key="8">
    <source>
        <dbReference type="ARBA" id="ARBA00023136"/>
    </source>
</evidence>
<sequence>MCQYIKTMQFSCSWKNVTVFTMLGRQLLSYKRFVAFVMIVGCISMMIMCMKLRHHHLRKHKKSIVNKADLNDVIDNWSGWLWKHTEPTTIAPTDSAVLSDQAEHFDIEYNPPLRRGLTCNDLMDSASIETLTVRMNVAVVNKNVTISDAMFHTLTTTDDCRYFAYSRGYTSKPVTQEELDFPLAFGILIHKDVYQFEQLLRTIYRPQNSYCIHVDKLAPDDVHIAVQSIVKCFKNVYIASQLVHVAWGTSSRITAEMACQLDALKRNKKWKYFINLTGQDFPLKTNIEIVRILREFNGQNDIMNTREVHLNRLFYVHKDIADVVVNTYTLRTDPLPKNINVRRGDLPCALSRQFVQYLHHSDAGKDWLKWLDKSSFPEESFYHSLASTSSVPGGPGPRDVSQIISRVNSWSIDNQTCNGERVNRVCIYTWEQLPWLTRQPHLFANRFDASRDGLVLRCLEEALNRRTYSPVAFNTGVYKIFAETRLLNSTEQSWQILA</sequence>
<dbReference type="RefSeq" id="NP_001171732.1">
    <property type="nucleotide sequence ID" value="NM_001184803.1"/>
</dbReference>
<reference evidence="13" key="1">
    <citation type="submission" date="2025-08" db="UniProtKB">
        <authorList>
            <consortium name="RefSeq"/>
        </authorList>
    </citation>
    <scope>IDENTIFICATION</scope>
</reference>
<keyword evidence="8 11" id="KW-0472">Membrane</keyword>
<evidence type="ECO:0000256" key="3">
    <source>
        <dbReference type="ARBA" id="ARBA00022676"/>
    </source>
</evidence>
<protein>
    <submittedName>
        <fullName evidence="13">Core 2-GlcNac-transferase</fullName>
    </submittedName>
</protein>
<dbReference type="InterPro" id="IPR003406">
    <property type="entry name" value="Glyco_trans_14"/>
</dbReference>
<dbReference type="PANTHER" id="PTHR19297">
    <property type="entry name" value="GLYCOSYLTRANSFERASE 14 FAMILY MEMBER"/>
    <property type="match status" value="1"/>
</dbReference>
<evidence type="ECO:0000256" key="6">
    <source>
        <dbReference type="ARBA" id="ARBA00022968"/>
    </source>
</evidence>
<keyword evidence="4" id="KW-0808">Transferase</keyword>
<feature type="transmembrane region" description="Helical" evidence="11">
    <location>
        <begin position="33"/>
        <end position="52"/>
    </location>
</feature>
<evidence type="ECO:0000256" key="7">
    <source>
        <dbReference type="ARBA" id="ARBA00022989"/>
    </source>
</evidence>
<organism evidence="12 13">
    <name type="scientific">Saccoglossus kowalevskii</name>
    <name type="common">Acorn worm</name>
    <dbReference type="NCBI Taxonomy" id="10224"/>
    <lineage>
        <taxon>Eukaryota</taxon>
        <taxon>Metazoa</taxon>
        <taxon>Hemichordata</taxon>
        <taxon>Enteropneusta</taxon>
        <taxon>Harrimaniidae</taxon>
        <taxon>Saccoglossus</taxon>
    </lineage>
</organism>
<gene>
    <name evidence="13" type="primary">LOC100313580</name>
</gene>
<comment type="similarity">
    <text evidence="10">Belongs to the glycosyltransferase 14 family.</text>
</comment>
<keyword evidence="7 11" id="KW-1133">Transmembrane helix</keyword>
<keyword evidence="6" id="KW-0735">Signal-anchor</keyword>
<proteinExistence type="inferred from homology"/>
<comment type="pathway">
    <text evidence="2">Protein modification; protein glycosylation.</text>
</comment>
<keyword evidence="5 11" id="KW-0812">Transmembrane</keyword>
<evidence type="ECO:0000256" key="4">
    <source>
        <dbReference type="ARBA" id="ARBA00022679"/>
    </source>
</evidence>
<comment type="subcellular location">
    <subcellularLocation>
        <location evidence="1">Membrane</location>
        <topology evidence="1">Single-pass type II membrane protein</topology>
    </subcellularLocation>
</comment>
<evidence type="ECO:0000313" key="12">
    <source>
        <dbReference type="Proteomes" id="UP000694865"/>
    </source>
</evidence>
<evidence type="ECO:0000256" key="10">
    <source>
        <dbReference type="ARBA" id="ARBA00038150"/>
    </source>
</evidence>
<keyword evidence="3" id="KW-0328">Glycosyltransferase</keyword>
<dbReference type="Proteomes" id="UP000694865">
    <property type="component" value="Unplaced"/>
</dbReference>
<accession>A0ABM0GGS3</accession>
<keyword evidence="9" id="KW-0325">Glycoprotein</keyword>
<dbReference type="PANTHER" id="PTHR19297:SF191">
    <property type="entry name" value="PROTEIN XYLOSYLTRANSFERASE"/>
    <property type="match status" value="1"/>
</dbReference>
<evidence type="ECO:0000256" key="9">
    <source>
        <dbReference type="ARBA" id="ARBA00023180"/>
    </source>
</evidence>
<name>A0ABM0GGS3_SACKO</name>